<dbReference type="EMBL" id="AP027059">
    <property type="protein sequence ID" value="BDU50987.1"/>
    <property type="molecule type" value="Genomic_DNA"/>
</dbReference>
<evidence type="ECO:0000256" key="7">
    <source>
        <dbReference type="SAM" id="Phobius"/>
    </source>
</evidence>
<evidence type="ECO:0000256" key="2">
    <source>
        <dbReference type="ARBA" id="ARBA00022448"/>
    </source>
</evidence>
<feature type="transmembrane region" description="Helical" evidence="7">
    <location>
        <begin position="352"/>
        <end position="372"/>
    </location>
</feature>
<keyword evidence="4 7" id="KW-0812">Transmembrane</keyword>
<dbReference type="GO" id="GO:0005886">
    <property type="term" value="C:plasma membrane"/>
    <property type="evidence" value="ECO:0007669"/>
    <property type="project" value="UniProtKB-SubCell"/>
</dbReference>
<dbReference type="PANTHER" id="PTHR43266:SF2">
    <property type="entry name" value="MAJOR FACILITATOR SUPERFAMILY (MFS) PROFILE DOMAIN-CONTAINING PROTEIN"/>
    <property type="match status" value="1"/>
</dbReference>
<dbReference type="InterPro" id="IPR010290">
    <property type="entry name" value="TM_effector"/>
</dbReference>
<feature type="transmembrane region" description="Helical" evidence="7">
    <location>
        <begin position="502"/>
        <end position="524"/>
    </location>
</feature>
<dbReference type="RefSeq" id="WP_307903833.1">
    <property type="nucleotide sequence ID" value="NZ_AP027059.1"/>
</dbReference>
<keyword evidence="5 7" id="KW-1133">Transmembrane helix</keyword>
<evidence type="ECO:0000256" key="1">
    <source>
        <dbReference type="ARBA" id="ARBA00004651"/>
    </source>
</evidence>
<dbReference type="Pfam" id="PF05977">
    <property type="entry name" value="MFS_3"/>
    <property type="match status" value="1"/>
</dbReference>
<feature type="transmembrane region" description="Helical" evidence="7">
    <location>
        <begin position="472"/>
        <end position="496"/>
    </location>
</feature>
<keyword evidence="2" id="KW-0813">Transport</keyword>
<dbReference type="AlphaFoldDB" id="A0AAU9DF10"/>
<evidence type="ECO:0000256" key="4">
    <source>
        <dbReference type="ARBA" id="ARBA00022692"/>
    </source>
</evidence>
<comment type="subcellular location">
    <subcellularLocation>
        <location evidence="1">Cell membrane</location>
        <topology evidence="1">Multi-pass membrane protein</topology>
    </subcellularLocation>
</comment>
<gene>
    <name evidence="9" type="ORF">HLVA_15560</name>
</gene>
<dbReference type="Gene3D" id="1.20.1250.20">
    <property type="entry name" value="MFS general substrate transporter like domains"/>
    <property type="match status" value="1"/>
</dbReference>
<name>A0AAU9DF10_9FUSO</name>
<evidence type="ECO:0000256" key="6">
    <source>
        <dbReference type="ARBA" id="ARBA00023136"/>
    </source>
</evidence>
<keyword evidence="6 7" id="KW-0472">Membrane</keyword>
<dbReference type="PANTHER" id="PTHR43266">
    <property type="entry name" value="MACROLIDE-EFFLUX PROTEIN"/>
    <property type="match status" value="1"/>
</dbReference>
<feature type="domain" description="Major facilitator superfamily (MFS) profile" evidence="8">
    <location>
        <begin position="341"/>
        <end position="531"/>
    </location>
</feature>
<feature type="transmembrane region" description="Helical" evidence="7">
    <location>
        <begin position="412"/>
        <end position="432"/>
    </location>
</feature>
<reference evidence="9 10" key="1">
    <citation type="submission" date="2022-11" db="EMBL/GenBank/DDBJ databases">
        <title>Haliovirga abyssi gen. nov., sp. nov., a mesophilic fermentative bacterium isolated from the Iheya North hydrothermal field and the proposal of Haliovirgaceae fam. nov.</title>
        <authorList>
            <person name="Miyazaki U."/>
            <person name="Tame A."/>
            <person name="Miyazaki J."/>
            <person name="Takai K."/>
            <person name="Sawayama S."/>
            <person name="Kitajima M."/>
            <person name="Okamoto A."/>
            <person name="Nakagawa S."/>
        </authorList>
    </citation>
    <scope>NUCLEOTIDE SEQUENCE [LARGE SCALE GENOMIC DNA]</scope>
    <source>
        <strain evidence="9 10">IC12</strain>
    </source>
</reference>
<feature type="transmembrane region" description="Helical" evidence="7">
    <location>
        <begin position="384"/>
        <end position="405"/>
    </location>
</feature>
<feature type="transmembrane region" description="Helical" evidence="7">
    <location>
        <begin position="295"/>
        <end position="315"/>
    </location>
</feature>
<dbReference type="GO" id="GO:0022857">
    <property type="term" value="F:transmembrane transporter activity"/>
    <property type="evidence" value="ECO:0007669"/>
    <property type="project" value="InterPro"/>
</dbReference>
<keyword evidence="10" id="KW-1185">Reference proteome</keyword>
<feature type="transmembrane region" description="Helical" evidence="7">
    <location>
        <begin position="38"/>
        <end position="68"/>
    </location>
</feature>
<keyword evidence="3" id="KW-1003">Cell membrane</keyword>
<dbReference type="InterPro" id="IPR036259">
    <property type="entry name" value="MFS_trans_sf"/>
</dbReference>
<organism evidence="9 10">
    <name type="scientific">Haliovirga abyssi</name>
    <dbReference type="NCBI Taxonomy" id="2996794"/>
    <lineage>
        <taxon>Bacteria</taxon>
        <taxon>Fusobacteriati</taxon>
        <taxon>Fusobacteriota</taxon>
        <taxon>Fusobacteriia</taxon>
        <taxon>Fusobacteriales</taxon>
        <taxon>Haliovirgaceae</taxon>
        <taxon>Haliovirga</taxon>
    </lineage>
</organism>
<dbReference type="Proteomes" id="UP001321582">
    <property type="component" value="Chromosome"/>
</dbReference>
<sequence length="531" mass="59086">MRKESFFDVFKKDRNFGILISSQIISQLGDAINWMANLAFVAVIAPGIGTSILMVWLMLPILLIGPFAGVIVDRFSRKRIMLISDITRALTIVLFLLYVLNFVKMENEVYKFQIQNNKFKLEKAEIKSLLSNDKVKTEKYDMKIEIKKINRSLVITGVPIKNINSDKVKIVITTGLEDYEKIYLKKNGNKYIGMVKFQESKYGKKKNKIVETNKKGTLSISVVEEKGFVNIIYIITFLISFITQFFIPAKSALLPHIVSKEHLVYANSFSASANRIVIVIGGALGGFLIGRFGILFAFFIDALTYLLSFSLVMIIKKDKVEKRAKHVKSNFIAELKEGIKYILNKDLTSFVFFRYVGIMSAGGVAYIFLVKYSNETLQMGVEGLGYLQTSLGIGIALGSVFLGFIGNRVKKVVFIKLGFIIVGLSVAGFAFIENIYMALGIGVLAGFGGAFIIILSETILQTVVPKNMQGRVFATLQTATNAAFALSAVLTGFLISGLNDKVVFTVLSLILLIIGITGEIYELIKKRRAIR</sequence>
<evidence type="ECO:0000256" key="5">
    <source>
        <dbReference type="ARBA" id="ARBA00022989"/>
    </source>
</evidence>
<evidence type="ECO:0000313" key="9">
    <source>
        <dbReference type="EMBL" id="BDU50987.1"/>
    </source>
</evidence>
<dbReference type="InterPro" id="IPR020846">
    <property type="entry name" value="MFS_dom"/>
</dbReference>
<feature type="transmembrane region" description="Helical" evidence="7">
    <location>
        <begin position="227"/>
        <end position="247"/>
    </location>
</feature>
<evidence type="ECO:0000313" key="10">
    <source>
        <dbReference type="Proteomes" id="UP001321582"/>
    </source>
</evidence>
<proteinExistence type="predicted"/>
<dbReference type="PROSITE" id="PS50850">
    <property type="entry name" value="MFS"/>
    <property type="match status" value="1"/>
</dbReference>
<evidence type="ECO:0000256" key="3">
    <source>
        <dbReference type="ARBA" id="ARBA00022475"/>
    </source>
</evidence>
<feature type="transmembrane region" description="Helical" evidence="7">
    <location>
        <begin position="438"/>
        <end position="460"/>
    </location>
</feature>
<dbReference type="CDD" id="cd06173">
    <property type="entry name" value="MFS_MefA_like"/>
    <property type="match status" value="1"/>
</dbReference>
<accession>A0AAU9DF10</accession>
<dbReference type="SUPFAM" id="SSF103473">
    <property type="entry name" value="MFS general substrate transporter"/>
    <property type="match status" value="1"/>
</dbReference>
<protein>
    <recommendedName>
        <fullName evidence="8">Major facilitator superfamily (MFS) profile domain-containing protein</fullName>
    </recommendedName>
</protein>
<feature type="transmembrane region" description="Helical" evidence="7">
    <location>
        <begin position="80"/>
        <end position="100"/>
    </location>
</feature>
<evidence type="ECO:0000259" key="8">
    <source>
        <dbReference type="PROSITE" id="PS50850"/>
    </source>
</evidence>
<dbReference type="KEGG" id="haby:HLVA_15560"/>